<evidence type="ECO:0000313" key="1">
    <source>
        <dbReference type="EMBL" id="MCI29765.1"/>
    </source>
</evidence>
<feature type="non-terminal residue" evidence="1">
    <location>
        <position position="55"/>
    </location>
</feature>
<name>A0A392R2J4_9FABA</name>
<evidence type="ECO:0000313" key="2">
    <source>
        <dbReference type="Proteomes" id="UP000265520"/>
    </source>
</evidence>
<accession>A0A392R2J4</accession>
<comment type="caution">
    <text evidence="1">The sequence shown here is derived from an EMBL/GenBank/DDBJ whole genome shotgun (WGS) entry which is preliminary data.</text>
</comment>
<protein>
    <submittedName>
        <fullName evidence="1">Uncharacterized protein</fullName>
    </submittedName>
</protein>
<keyword evidence="2" id="KW-1185">Reference proteome</keyword>
<sequence>MEKSAGFEAFTTKSKRLEALGKSLKLKVLNMNSTRFEATVEIGLHRTFYVEIGLQ</sequence>
<dbReference type="Proteomes" id="UP000265520">
    <property type="component" value="Unassembled WGS sequence"/>
</dbReference>
<reference evidence="1 2" key="1">
    <citation type="journal article" date="2018" name="Front. Plant Sci.">
        <title>Red Clover (Trifolium pratense) and Zigzag Clover (T. medium) - A Picture of Genomic Similarities and Differences.</title>
        <authorList>
            <person name="Dluhosova J."/>
            <person name="Istvanek J."/>
            <person name="Nedelnik J."/>
            <person name="Repkova J."/>
        </authorList>
    </citation>
    <scope>NUCLEOTIDE SEQUENCE [LARGE SCALE GENOMIC DNA]</scope>
    <source>
        <strain evidence="2">cv. 10/8</strain>
        <tissue evidence="1">Leaf</tissue>
    </source>
</reference>
<dbReference type="EMBL" id="LXQA010174839">
    <property type="protein sequence ID" value="MCI29765.1"/>
    <property type="molecule type" value="Genomic_DNA"/>
</dbReference>
<proteinExistence type="predicted"/>
<organism evidence="1 2">
    <name type="scientific">Trifolium medium</name>
    <dbReference type="NCBI Taxonomy" id="97028"/>
    <lineage>
        <taxon>Eukaryota</taxon>
        <taxon>Viridiplantae</taxon>
        <taxon>Streptophyta</taxon>
        <taxon>Embryophyta</taxon>
        <taxon>Tracheophyta</taxon>
        <taxon>Spermatophyta</taxon>
        <taxon>Magnoliopsida</taxon>
        <taxon>eudicotyledons</taxon>
        <taxon>Gunneridae</taxon>
        <taxon>Pentapetalae</taxon>
        <taxon>rosids</taxon>
        <taxon>fabids</taxon>
        <taxon>Fabales</taxon>
        <taxon>Fabaceae</taxon>
        <taxon>Papilionoideae</taxon>
        <taxon>50 kb inversion clade</taxon>
        <taxon>NPAAA clade</taxon>
        <taxon>Hologalegina</taxon>
        <taxon>IRL clade</taxon>
        <taxon>Trifolieae</taxon>
        <taxon>Trifolium</taxon>
    </lineage>
</organism>
<dbReference type="AlphaFoldDB" id="A0A392R2J4"/>